<evidence type="ECO:0000313" key="2">
    <source>
        <dbReference type="Proteomes" id="UP000828390"/>
    </source>
</evidence>
<gene>
    <name evidence="1" type="ORF">DPMN_157676</name>
</gene>
<evidence type="ECO:0000313" key="1">
    <source>
        <dbReference type="EMBL" id="KAH3779868.1"/>
    </source>
</evidence>
<accession>A0A9D4IQ81</accession>
<reference evidence="1" key="2">
    <citation type="submission" date="2020-11" db="EMBL/GenBank/DDBJ databases">
        <authorList>
            <person name="McCartney M.A."/>
            <person name="Auch B."/>
            <person name="Kono T."/>
            <person name="Mallez S."/>
            <person name="Becker A."/>
            <person name="Gohl D.M."/>
            <person name="Silverstein K.A.T."/>
            <person name="Koren S."/>
            <person name="Bechman K.B."/>
            <person name="Herman A."/>
            <person name="Abrahante J.E."/>
            <person name="Garbe J."/>
        </authorList>
    </citation>
    <scope>NUCLEOTIDE SEQUENCE</scope>
    <source>
        <strain evidence="1">Duluth1</strain>
        <tissue evidence="1">Whole animal</tissue>
    </source>
</reference>
<protein>
    <submittedName>
        <fullName evidence="1">Uncharacterized protein</fullName>
    </submittedName>
</protein>
<sequence length="287" mass="31641">MRTFELLKRDNGHDISNNVTFRIPSSVNEIVCKLTGSSLKEVLKNSVYDTHVSVVRDKLRFASNIIVALFKGPIGSIIEHLESIFTNEDHNINTIVMVGGFSESKYLQQQIRLAFPDKQVIIPEEAGLAVLKGATMFGYNMRQIETRISRYTFGLALTTSFDVHAHPINRLVIEGPLKGKVFGLFSKLVEIGQALDANTCACTQTFVPQDGITYYDACLYASTSANPQFIDEPECFKIGSFVVNCTDQNGEVGSTTLWMCFGGTEIVVLAVHNISGLNTSAVFNLPE</sequence>
<dbReference type="PANTHER" id="PTHR14187:SF5">
    <property type="entry name" value="HEAT SHOCK 70 KDA PROTEIN 12A"/>
    <property type="match status" value="1"/>
</dbReference>
<keyword evidence="2" id="KW-1185">Reference proteome</keyword>
<dbReference type="InterPro" id="IPR043129">
    <property type="entry name" value="ATPase_NBD"/>
</dbReference>
<dbReference type="Proteomes" id="UP000828390">
    <property type="component" value="Unassembled WGS sequence"/>
</dbReference>
<proteinExistence type="predicted"/>
<dbReference type="AlphaFoldDB" id="A0A9D4IQ81"/>
<dbReference type="PANTHER" id="PTHR14187">
    <property type="entry name" value="ALPHA KINASE/ELONGATION FACTOR 2 KINASE"/>
    <property type="match status" value="1"/>
</dbReference>
<reference evidence="1" key="1">
    <citation type="journal article" date="2019" name="bioRxiv">
        <title>The Genome of the Zebra Mussel, Dreissena polymorpha: A Resource for Invasive Species Research.</title>
        <authorList>
            <person name="McCartney M.A."/>
            <person name="Auch B."/>
            <person name="Kono T."/>
            <person name="Mallez S."/>
            <person name="Zhang Y."/>
            <person name="Obille A."/>
            <person name="Becker A."/>
            <person name="Abrahante J.E."/>
            <person name="Garbe J."/>
            <person name="Badalamenti J.P."/>
            <person name="Herman A."/>
            <person name="Mangelson H."/>
            <person name="Liachko I."/>
            <person name="Sullivan S."/>
            <person name="Sone E.D."/>
            <person name="Koren S."/>
            <person name="Silverstein K.A.T."/>
            <person name="Beckman K.B."/>
            <person name="Gohl D.M."/>
        </authorList>
    </citation>
    <scope>NUCLEOTIDE SEQUENCE</scope>
    <source>
        <strain evidence="1">Duluth1</strain>
        <tissue evidence="1">Whole animal</tissue>
    </source>
</reference>
<dbReference type="EMBL" id="JAIWYP010000008">
    <property type="protein sequence ID" value="KAH3779868.1"/>
    <property type="molecule type" value="Genomic_DNA"/>
</dbReference>
<name>A0A9D4IQ81_DREPO</name>
<dbReference type="SUPFAM" id="SSF53067">
    <property type="entry name" value="Actin-like ATPase domain"/>
    <property type="match status" value="1"/>
</dbReference>
<organism evidence="1 2">
    <name type="scientific">Dreissena polymorpha</name>
    <name type="common">Zebra mussel</name>
    <name type="synonym">Mytilus polymorpha</name>
    <dbReference type="NCBI Taxonomy" id="45954"/>
    <lineage>
        <taxon>Eukaryota</taxon>
        <taxon>Metazoa</taxon>
        <taxon>Spiralia</taxon>
        <taxon>Lophotrochozoa</taxon>
        <taxon>Mollusca</taxon>
        <taxon>Bivalvia</taxon>
        <taxon>Autobranchia</taxon>
        <taxon>Heteroconchia</taxon>
        <taxon>Euheterodonta</taxon>
        <taxon>Imparidentia</taxon>
        <taxon>Neoheterodontei</taxon>
        <taxon>Myida</taxon>
        <taxon>Dreissenoidea</taxon>
        <taxon>Dreissenidae</taxon>
        <taxon>Dreissena</taxon>
    </lineage>
</organism>
<comment type="caution">
    <text evidence="1">The sequence shown here is derived from an EMBL/GenBank/DDBJ whole genome shotgun (WGS) entry which is preliminary data.</text>
</comment>